<dbReference type="InterPro" id="IPR036821">
    <property type="entry name" value="Peptide_deformylase_sf"/>
</dbReference>
<dbReference type="Pfam" id="PF01327">
    <property type="entry name" value="Pep_deformylase"/>
    <property type="match status" value="1"/>
</dbReference>
<sequence length="171" mass="18691">MSDPGDSRSWAAPDLPENLAGGVIHDILTFPDPVLRENCASAGYLTGTELIQLAADLLATMYASGGCGLAAPQIGVMRRIFVMDAGWKDGESRPIVMLDPEILAVSDARSPMREDCLSFPVEEIESLRPDHIEIAWYDLIGLYHRETLSHRAAGIAQHQTDHLDGRLIIDL</sequence>
<proteinExistence type="inferred from homology"/>
<feature type="binding site" evidence="2">
    <location>
        <position position="116"/>
    </location>
    <ligand>
        <name>Fe cation</name>
        <dbReference type="ChEBI" id="CHEBI:24875"/>
    </ligand>
</feature>
<keyword evidence="2" id="KW-0479">Metal-binding</keyword>
<dbReference type="Gene3D" id="3.90.45.10">
    <property type="entry name" value="Peptide deformylase"/>
    <property type="match status" value="1"/>
</dbReference>
<dbReference type="HAMAP" id="MF_00163">
    <property type="entry name" value="Pep_deformylase"/>
    <property type="match status" value="1"/>
</dbReference>
<dbReference type="InterPro" id="IPR023635">
    <property type="entry name" value="Peptide_deformylase"/>
</dbReference>
<comment type="caution">
    <text evidence="2">Lacks conserved residue(s) required for the propagation of feature annotation.</text>
</comment>
<dbReference type="CDD" id="cd00487">
    <property type="entry name" value="Pep_deformylase"/>
    <property type="match status" value="1"/>
</dbReference>
<dbReference type="PRINTS" id="PR01576">
    <property type="entry name" value="PDEFORMYLASE"/>
</dbReference>
<organism evidence="3 4">
    <name type="scientific">Paracoccus fistulariae</name>
    <dbReference type="NCBI Taxonomy" id="658446"/>
    <lineage>
        <taxon>Bacteria</taxon>
        <taxon>Pseudomonadati</taxon>
        <taxon>Pseudomonadota</taxon>
        <taxon>Alphaproteobacteria</taxon>
        <taxon>Rhodobacterales</taxon>
        <taxon>Paracoccaceae</taxon>
        <taxon>Paracoccus</taxon>
    </lineage>
</organism>
<dbReference type="PANTHER" id="PTHR10458">
    <property type="entry name" value="PEPTIDE DEFORMYLASE"/>
    <property type="match status" value="1"/>
</dbReference>
<dbReference type="PANTHER" id="PTHR10458:SF22">
    <property type="entry name" value="PEPTIDE DEFORMYLASE"/>
    <property type="match status" value="1"/>
</dbReference>
<evidence type="ECO:0000313" key="3">
    <source>
        <dbReference type="EMBL" id="WCR06650.1"/>
    </source>
</evidence>
<dbReference type="EMBL" id="CP067136">
    <property type="protein sequence ID" value="WCR06650.1"/>
    <property type="molecule type" value="Genomic_DNA"/>
</dbReference>
<accession>A0ABY7SI04</accession>
<comment type="similarity">
    <text evidence="1 2">Belongs to the polypeptide deformylase family.</text>
</comment>
<dbReference type="RefSeq" id="WP_271885545.1">
    <property type="nucleotide sequence ID" value="NZ_CP067136.1"/>
</dbReference>
<evidence type="ECO:0000313" key="4">
    <source>
        <dbReference type="Proteomes" id="UP001219349"/>
    </source>
</evidence>
<evidence type="ECO:0000256" key="1">
    <source>
        <dbReference type="ARBA" id="ARBA00010759"/>
    </source>
</evidence>
<keyword evidence="4" id="KW-1185">Reference proteome</keyword>
<comment type="cofactor">
    <cofactor evidence="2">
        <name>Fe(2+)</name>
        <dbReference type="ChEBI" id="CHEBI:29033"/>
    </cofactor>
    <text evidence="2">Binds 1 Fe(2+) ion.</text>
</comment>
<keyword evidence="2" id="KW-0408">Iron</keyword>
<reference evidence="3 4" key="1">
    <citation type="submission" date="2021-01" db="EMBL/GenBank/DDBJ databases">
        <title>Biogeographic distribution of Paracoccus.</title>
        <authorList>
            <person name="Hollensteiner J."/>
            <person name="Leineberger J."/>
            <person name="Brinkhoff T."/>
            <person name="Daniel R."/>
        </authorList>
    </citation>
    <scope>NUCLEOTIDE SEQUENCE [LARGE SCALE GENOMIC DNA]</scope>
    <source>
        <strain evidence="3 4">KCTC 22803</strain>
    </source>
</reference>
<evidence type="ECO:0000256" key="2">
    <source>
        <dbReference type="HAMAP-Rule" id="MF_00163"/>
    </source>
</evidence>
<dbReference type="SUPFAM" id="SSF56420">
    <property type="entry name" value="Peptide deformylase"/>
    <property type="match status" value="1"/>
</dbReference>
<name>A0ABY7SI04_9RHOB</name>
<dbReference type="Proteomes" id="UP001219349">
    <property type="component" value="Chromosome"/>
</dbReference>
<gene>
    <name evidence="3" type="ORF">JHX87_14370</name>
</gene>
<protein>
    <recommendedName>
        <fullName evidence="2">Peptide deformylase-like</fullName>
    </recommendedName>
    <alternativeName>
        <fullName evidence="2">Polypeptide deformylase-like</fullName>
    </alternativeName>
</protein>
<feature type="binding site" evidence="2">
    <location>
        <position position="162"/>
    </location>
    <ligand>
        <name>Fe cation</name>
        <dbReference type="ChEBI" id="CHEBI:24875"/>
    </ligand>
</feature>
<dbReference type="PIRSF" id="PIRSF004749">
    <property type="entry name" value="Pep_def"/>
    <property type="match status" value="1"/>
</dbReference>
<feature type="binding site" evidence="2">
    <location>
        <position position="158"/>
    </location>
    <ligand>
        <name>Fe cation</name>
        <dbReference type="ChEBI" id="CHEBI:24875"/>
    </ligand>
</feature>